<dbReference type="PANTHER" id="PTHR45138">
    <property type="entry name" value="REGULATORY COMPONENTS OF SENSORY TRANSDUCTION SYSTEM"/>
    <property type="match status" value="1"/>
</dbReference>
<feature type="domain" description="GGDEF" evidence="4">
    <location>
        <begin position="211"/>
        <end position="339"/>
    </location>
</feature>
<evidence type="ECO:0000313" key="6">
    <source>
        <dbReference type="EMBL" id="PJZ74065.1"/>
    </source>
</evidence>
<evidence type="ECO:0000313" key="8">
    <source>
        <dbReference type="Proteomes" id="UP000231990"/>
    </source>
</evidence>
<dbReference type="EMBL" id="NPDY01000002">
    <property type="protein sequence ID" value="PJZ70939.1"/>
    <property type="molecule type" value="Genomic_DNA"/>
</dbReference>
<reference evidence="7 8" key="1">
    <citation type="submission" date="2017-07" db="EMBL/GenBank/DDBJ databases">
        <title>Leptospira spp. isolated from tropical soils.</title>
        <authorList>
            <person name="Thibeaux R."/>
            <person name="Iraola G."/>
            <person name="Ferres I."/>
            <person name="Bierque E."/>
            <person name="Girault D."/>
            <person name="Soupe-Gilbert M.-E."/>
            <person name="Picardeau M."/>
            <person name="Goarant C."/>
        </authorList>
    </citation>
    <scope>NUCLEOTIDE SEQUENCE [LARGE SCALE GENOMIC DNA]</scope>
    <source>
        <strain evidence="6 8">FH1-B-B1</strain>
        <strain evidence="5 7">FH1-B-C1</strain>
    </source>
</reference>
<dbReference type="PANTHER" id="PTHR45138:SF9">
    <property type="entry name" value="DIGUANYLATE CYCLASE DGCM-RELATED"/>
    <property type="match status" value="1"/>
</dbReference>
<evidence type="ECO:0000256" key="3">
    <source>
        <dbReference type="SAM" id="Coils"/>
    </source>
</evidence>
<dbReference type="InterPro" id="IPR050469">
    <property type="entry name" value="Diguanylate_Cyclase"/>
</dbReference>
<evidence type="ECO:0000259" key="4">
    <source>
        <dbReference type="PROSITE" id="PS50887"/>
    </source>
</evidence>
<dbReference type="Proteomes" id="UP000231990">
    <property type="component" value="Unassembled WGS sequence"/>
</dbReference>
<dbReference type="NCBIfam" id="TIGR00254">
    <property type="entry name" value="GGDEF"/>
    <property type="match status" value="1"/>
</dbReference>
<evidence type="ECO:0000313" key="5">
    <source>
        <dbReference type="EMBL" id="PJZ70939.1"/>
    </source>
</evidence>
<accession>A0A2M9ZPW6</accession>
<dbReference type="GO" id="GO:0052621">
    <property type="term" value="F:diguanylate cyclase activity"/>
    <property type="evidence" value="ECO:0007669"/>
    <property type="project" value="UniProtKB-EC"/>
</dbReference>
<comment type="catalytic activity">
    <reaction evidence="2">
        <text>2 GTP = 3',3'-c-di-GMP + 2 diphosphate</text>
        <dbReference type="Rhea" id="RHEA:24898"/>
        <dbReference type="ChEBI" id="CHEBI:33019"/>
        <dbReference type="ChEBI" id="CHEBI:37565"/>
        <dbReference type="ChEBI" id="CHEBI:58805"/>
        <dbReference type="EC" id="2.7.7.65"/>
    </reaction>
</comment>
<dbReference type="FunFam" id="3.30.70.270:FF:000001">
    <property type="entry name" value="Diguanylate cyclase domain protein"/>
    <property type="match status" value="1"/>
</dbReference>
<evidence type="ECO:0000256" key="2">
    <source>
        <dbReference type="ARBA" id="ARBA00034247"/>
    </source>
</evidence>
<protein>
    <recommendedName>
        <fullName evidence="1">diguanylate cyclase</fullName>
        <ecNumber evidence="1">2.7.7.65</ecNumber>
    </recommendedName>
</protein>
<organism evidence="6 8">
    <name type="scientific">Leptospira perolatii</name>
    <dbReference type="NCBI Taxonomy" id="2023191"/>
    <lineage>
        <taxon>Bacteria</taxon>
        <taxon>Pseudomonadati</taxon>
        <taxon>Spirochaetota</taxon>
        <taxon>Spirochaetia</taxon>
        <taxon>Leptospirales</taxon>
        <taxon>Leptospiraceae</taxon>
        <taxon>Leptospira</taxon>
    </lineage>
</organism>
<dbReference type="InterPro" id="IPR043128">
    <property type="entry name" value="Rev_trsase/Diguanyl_cyclase"/>
</dbReference>
<dbReference type="EMBL" id="NPDZ01000003">
    <property type="protein sequence ID" value="PJZ74065.1"/>
    <property type="molecule type" value="Genomic_DNA"/>
</dbReference>
<dbReference type="AlphaFoldDB" id="A0A2M9ZPW6"/>
<dbReference type="Pfam" id="PF00990">
    <property type="entry name" value="GGDEF"/>
    <property type="match status" value="1"/>
</dbReference>
<dbReference type="SMART" id="SM00267">
    <property type="entry name" value="GGDEF"/>
    <property type="match status" value="1"/>
</dbReference>
<gene>
    <name evidence="5" type="ORF">CH360_04240</name>
    <name evidence="6" type="ORF">CH373_07380</name>
</gene>
<comment type="caution">
    <text evidence="6">The sequence shown here is derived from an EMBL/GenBank/DDBJ whole genome shotgun (WGS) entry which is preliminary data.</text>
</comment>
<feature type="coiled-coil region" evidence="3">
    <location>
        <begin position="1"/>
        <end position="56"/>
    </location>
</feature>
<dbReference type="InterPro" id="IPR029787">
    <property type="entry name" value="Nucleotide_cyclase"/>
</dbReference>
<dbReference type="PROSITE" id="PS50887">
    <property type="entry name" value="GGDEF"/>
    <property type="match status" value="1"/>
</dbReference>
<keyword evidence="3" id="KW-0175">Coiled coil</keyword>
<dbReference type="Proteomes" id="UP000231962">
    <property type="component" value="Unassembled WGS sequence"/>
</dbReference>
<dbReference type="OrthoDB" id="9805474at2"/>
<proteinExistence type="predicted"/>
<dbReference type="RefSeq" id="WP_100712944.1">
    <property type="nucleotide sequence ID" value="NZ_NPDY01000002.1"/>
</dbReference>
<evidence type="ECO:0000313" key="7">
    <source>
        <dbReference type="Proteomes" id="UP000231962"/>
    </source>
</evidence>
<evidence type="ECO:0000256" key="1">
    <source>
        <dbReference type="ARBA" id="ARBA00012528"/>
    </source>
</evidence>
<dbReference type="CDD" id="cd01949">
    <property type="entry name" value="GGDEF"/>
    <property type="match status" value="1"/>
</dbReference>
<sequence length="339" mass="39299">MRNWEDELENKNSQIERLNQIIELYDRISRLSEMELREAERTLEAQESAAGMARSELLEMRERFKGLGQISSERKNAILGLVNDRDASLNGLAHKFEELGKKDDFFFSDFFRITANLDLPETEARILWREVYAHAEALNHSVGRTTNFMVALLDYIYLKNRLIEYPKIVDIYSFEEIILNTVIDETTGIYNRRYFNVILAKEITRSKRYGRSFCLFLFDLDNFKKINDTKGHLFGDDILRLIAGTLLYSFRTEDVSCRVGGEEFAVLLPETNRPNAKIAIERFRTHLKNSSKSEFGLEVTVSGGLSEYPTDSDEPNRLYSIADSKLYKAKNSGKDRITY</sequence>
<dbReference type="EC" id="2.7.7.65" evidence="1"/>
<name>A0A2M9ZPW6_9LEPT</name>
<keyword evidence="7" id="KW-1185">Reference proteome</keyword>
<dbReference type="SUPFAM" id="SSF55073">
    <property type="entry name" value="Nucleotide cyclase"/>
    <property type="match status" value="1"/>
</dbReference>
<dbReference type="Gene3D" id="3.30.70.270">
    <property type="match status" value="1"/>
</dbReference>
<dbReference type="InterPro" id="IPR000160">
    <property type="entry name" value="GGDEF_dom"/>
</dbReference>